<proteinExistence type="predicted"/>
<evidence type="ECO:0000313" key="1">
    <source>
        <dbReference type="EMBL" id="ODP29819.1"/>
    </source>
</evidence>
<dbReference type="RefSeq" id="WP_069326256.1">
    <property type="nucleotide sequence ID" value="NZ_MDER01000028.1"/>
</dbReference>
<gene>
    <name evidence="1" type="ORF">PTI45_00797</name>
</gene>
<dbReference type="EMBL" id="MDER01000028">
    <property type="protein sequence ID" value="ODP29819.1"/>
    <property type="molecule type" value="Genomic_DNA"/>
</dbReference>
<evidence type="ECO:0000313" key="2">
    <source>
        <dbReference type="Proteomes" id="UP000094578"/>
    </source>
</evidence>
<sequence length="134" mass="16014">MAKQANNSIPVLIYRYQGPKRNIGFHLSPFNKEENQTEISFKDMLFIYNEDFNYIRPLLDKRFPLIHPYTMETMNQFDPCWDNPIGKEIWMDILAELQQQNVEEEELQLFLQQFHTWISERLQSAEGIEVTGNL</sequence>
<comment type="caution">
    <text evidence="1">The sequence shown here is derived from an EMBL/GenBank/DDBJ whole genome shotgun (WGS) entry which is preliminary data.</text>
</comment>
<dbReference type="Proteomes" id="UP000094578">
    <property type="component" value="Unassembled WGS sequence"/>
</dbReference>
<protein>
    <submittedName>
        <fullName evidence="1">Uncharacterized protein</fullName>
    </submittedName>
</protein>
<dbReference type="AlphaFoldDB" id="A0A1E3L7R3"/>
<dbReference type="PATRIC" id="fig|1886670.3.peg.818"/>
<keyword evidence="2" id="KW-1185">Reference proteome</keyword>
<organism evidence="1 2">
    <name type="scientific">Paenibacillus nuruki</name>
    <dbReference type="NCBI Taxonomy" id="1886670"/>
    <lineage>
        <taxon>Bacteria</taxon>
        <taxon>Bacillati</taxon>
        <taxon>Bacillota</taxon>
        <taxon>Bacilli</taxon>
        <taxon>Bacillales</taxon>
        <taxon>Paenibacillaceae</taxon>
        <taxon>Paenibacillus</taxon>
    </lineage>
</organism>
<reference evidence="1 2" key="1">
    <citation type="submission" date="2016-08" db="EMBL/GenBank/DDBJ databases">
        <title>Genome sequencing of Paenibacillus sp. TI45-13ar, isolated from Korean traditional nuruk.</title>
        <authorList>
            <person name="Kim S.-J."/>
        </authorList>
    </citation>
    <scope>NUCLEOTIDE SEQUENCE [LARGE SCALE GENOMIC DNA]</scope>
    <source>
        <strain evidence="1 2">TI45-13ar</strain>
    </source>
</reference>
<accession>A0A1E3L7R3</accession>
<name>A0A1E3L7R3_9BACL</name>